<feature type="transmembrane region" description="Helical" evidence="6">
    <location>
        <begin position="109"/>
        <end position="129"/>
    </location>
</feature>
<evidence type="ECO:0000256" key="1">
    <source>
        <dbReference type="ARBA" id="ARBA00004651"/>
    </source>
</evidence>
<dbReference type="Pfam" id="PF09678">
    <property type="entry name" value="Caa3_CtaG"/>
    <property type="match status" value="1"/>
</dbReference>
<keyword evidence="3 6" id="KW-0812">Transmembrane</keyword>
<feature type="transmembrane region" description="Helical" evidence="6">
    <location>
        <begin position="12"/>
        <end position="32"/>
    </location>
</feature>
<feature type="transmembrane region" description="Helical" evidence="6">
    <location>
        <begin position="178"/>
        <end position="197"/>
    </location>
</feature>
<evidence type="ECO:0000256" key="3">
    <source>
        <dbReference type="ARBA" id="ARBA00022692"/>
    </source>
</evidence>
<evidence type="ECO:0000256" key="2">
    <source>
        <dbReference type="ARBA" id="ARBA00022475"/>
    </source>
</evidence>
<organism evidence="7 8">
    <name type="scientific">Kurthia gibsonii</name>
    <dbReference type="NCBI Taxonomy" id="33946"/>
    <lineage>
        <taxon>Bacteria</taxon>
        <taxon>Bacillati</taxon>
        <taxon>Bacillota</taxon>
        <taxon>Bacilli</taxon>
        <taxon>Bacillales</taxon>
        <taxon>Caryophanaceae</taxon>
        <taxon>Kurthia</taxon>
    </lineage>
</organism>
<evidence type="ECO:0000256" key="6">
    <source>
        <dbReference type="SAM" id="Phobius"/>
    </source>
</evidence>
<evidence type="ECO:0000313" key="7">
    <source>
        <dbReference type="EMBL" id="MEL5986945.1"/>
    </source>
</evidence>
<feature type="transmembrane region" description="Helical" evidence="6">
    <location>
        <begin position="44"/>
        <end position="62"/>
    </location>
</feature>
<feature type="transmembrane region" description="Helical" evidence="6">
    <location>
        <begin position="149"/>
        <end position="166"/>
    </location>
</feature>
<keyword evidence="4 6" id="KW-1133">Transmembrane helix</keyword>
<dbReference type="RefSeq" id="WP_342302576.1">
    <property type="nucleotide sequence ID" value="NZ_JBCEWA010000001.1"/>
</dbReference>
<proteinExistence type="predicted"/>
<keyword evidence="5 6" id="KW-0472">Membrane</keyword>
<dbReference type="Proteomes" id="UP001398420">
    <property type="component" value="Unassembled WGS sequence"/>
</dbReference>
<reference evidence="7 8" key="1">
    <citation type="submission" date="2024-04" db="EMBL/GenBank/DDBJ databases">
        <authorList>
            <person name="Wu Y.S."/>
            <person name="Zhang L."/>
        </authorList>
    </citation>
    <scope>NUCLEOTIDE SEQUENCE [LARGE SCALE GENOMIC DNA]</scope>
    <source>
        <strain evidence="7 8">KG-01</strain>
    </source>
</reference>
<dbReference type="EMBL" id="JBCEWA010000001">
    <property type="protein sequence ID" value="MEL5986945.1"/>
    <property type="molecule type" value="Genomic_DNA"/>
</dbReference>
<name>A0ABU9LGH9_9BACL</name>
<evidence type="ECO:0000313" key="8">
    <source>
        <dbReference type="Proteomes" id="UP001398420"/>
    </source>
</evidence>
<feature type="transmembrane region" description="Helical" evidence="6">
    <location>
        <begin position="74"/>
        <end position="97"/>
    </location>
</feature>
<gene>
    <name evidence="7" type="ORF">AAF454_00750</name>
</gene>
<sequence>MFLSLFGFRELWSPGMMIVCLFVLSIYLLITIKWRKDFKNSTPLSISEAFSFILALLFLYAVKGAPIQIMTYLIYTAYTIQTVILFVLVPFLVVRGIPNYLLAYIRSTPFVSTLLCSPIYLSVVWSILFVCRQIPIVFDYLRLHETAESIYTILLFTCSFIFMWSMKGKRFNLVWKPLLLIYIVMTLVASIVFFSPVDLYKTYTDGAMWMQAMALCIPADTLNQLSAFSGPSLFTNMTPKQDQQLGSKLIQVIQTIIFGIILIAMRWNQKSRTFSTSQHCDD</sequence>
<evidence type="ECO:0000256" key="5">
    <source>
        <dbReference type="ARBA" id="ARBA00023136"/>
    </source>
</evidence>
<evidence type="ECO:0000256" key="4">
    <source>
        <dbReference type="ARBA" id="ARBA00022989"/>
    </source>
</evidence>
<keyword evidence="8" id="KW-1185">Reference proteome</keyword>
<dbReference type="InterPro" id="IPR019108">
    <property type="entry name" value="Caa3_assmbl_CtaG-rel"/>
</dbReference>
<keyword evidence="2" id="KW-1003">Cell membrane</keyword>
<comment type="caution">
    <text evidence="7">The sequence shown here is derived from an EMBL/GenBank/DDBJ whole genome shotgun (WGS) entry which is preliminary data.</text>
</comment>
<accession>A0ABU9LGH9</accession>
<feature type="transmembrane region" description="Helical" evidence="6">
    <location>
        <begin position="249"/>
        <end position="267"/>
    </location>
</feature>
<protein>
    <submittedName>
        <fullName evidence="7">Cytochrome c oxidase assembly protein</fullName>
    </submittedName>
</protein>
<comment type="subcellular location">
    <subcellularLocation>
        <location evidence="1">Cell membrane</location>
        <topology evidence="1">Multi-pass membrane protein</topology>
    </subcellularLocation>
</comment>